<comment type="similarity">
    <text evidence="1">Belongs to the ATP-dependent DNA ligase family.</text>
</comment>
<keyword evidence="2 4" id="KW-0436">Ligase</keyword>
<dbReference type="PATRIC" id="fig|1029756.8.peg.1435"/>
<dbReference type="GO" id="GO:0006310">
    <property type="term" value="P:DNA recombination"/>
    <property type="evidence" value="ECO:0007669"/>
    <property type="project" value="InterPro"/>
</dbReference>
<dbReference type="SUPFAM" id="SSF56091">
    <property type="entry name" value="DNA ligase/mRNA capping enzyme, catalytic domain"/>
    <property type="match status" value="1"/>
</dbReference>
<dbReference type="HOGENOM" id="CLU_008325_3_1_5"/>
<dbReference type="RefSeq" id="WP_023786765.1">
    <property type="nucleotide sequence ID" value="NC_022997.1"/>
</dbReference>
<sequence length="203" mass="22993">MTHLDRRARDAIDEFIRPSEPIEQSAPPTGKGWIHEVKFDGYRLQLHKVGEEVTIYSKNGKDFTARFRDIARAVSGLPVKSCVIDAEGVALDAAGRPDFRALAGGQKHDRVAWCFDLLVVDERDLRELTLVKRRLRLGALLKKARSEVLRLSEPFPDPLKLLEALDEAGLEGVVSKRTDQPYVSGKNRGWIKVKCHVWRATWK</sequence>
<dbReference type="STRING" id="1029756.W911_06865"/>
<evidence type="ECO:0000313" key="5">
    <source>
        <dbReference type="Proteomes" id="UP000018542"/>
    </source>
</evidence>
<dbReference type="Proteomes" id="UP000018542">
    <property type="component" value="Chromosome"/>
</dbReference>
<dbReference type="InterPro" id="IPR050191">
    <property type="entry name" value="ATP-dep_DNA_ligase"/>
</dbReference>
<dbReference type="GO" id="GO:0005524">
    <property type="term" value="F:ATP binding"/>
    <property type="evidence" value="ECO:0007669"/>
    <property type="project" value="InterPro"/>
</dbReference>
<dbReference type="Gene3D" id="3.30.1490.70">
    <property type="match status" value="1"/>
</dbReference>
<dbReference type="EMBL" id="CP006912">
    <property type="protein sequence ID" value="AHB48165.1"/>
    <property type="molecule type" value="Genomic_DNA"/>
</dbReference>
<dbReference type="Gene3D" id="3.30.470.30">
    <property type="entry name" value="DNA ligase/mRNA capping enzyme"/>
    <property type="match status" value="1"/>
</dbReference>
<evidence type="ECO:0000256" key="1">
    <source>
        <dbReference type="ARBA" id="ARBA00007572"/>
    </source>
</evidence>
<protein>
    <submittedName>
        <fullName evidence="4">ATP-dependent DNA ligase</fullName>
    </submittedName>
</protein>
<organism evidence="4 5">
    <name type="scientific">Hyphomicrobium nitrativorans NL23</name>
    <dbReference type="NCBI Taxonomy" id="1029756"/>
    <lineage>
        <taxon>Bacteria</taxon>
        <taxon>Pseudomonadati</taxon>
        <taxon>Pseudomonadota</taxon>
        <taxon>Alphaproteobacteria</taxon>
        <taxon>Hyphomicrobiales</taxon>
        <taxon>Hyphomicrobiaceae</taxon>
        <taxon>Hyphomicrobium</taxon>
    </lineage>
</organism>
<dbReference type="AlphaFoldDB" id="V5SDN3"/>
<dbReference type="GO" id="GO:0003910">
    <property type="term" value="F:DNA ligase (ATP) activity"/>
    <property type="evidence" value="ECO:0007669"/>
    <property type="project" value="InterPro"/>
</dbReference>
<evidence type="ECO:0000313" key="4">
    <source>
        <dbReference type="EMBL" id="AHB48165.1"/>
    </source>
</evidence>
<feature type="domain" description="ATP-dependent DNA ligase family profile" evidence="3">
    <location>
        <begin position="30"/>
        <end position="194"/>
    </location>
</feature>
<dbReference type="GO" id="GO:0006281">
    <property type="term" value="P:DNA repair"/>
    <property type="evidence" value="ECO:0007669"/>
    <property type="project" value="InterPro"/>
</dbReference>
<dbReference type="KEGG" id="hni:W911_06865"/>
<keyword evidence="5" id="KW-1185">Reference proteome</keyword>
<dbReference type="CDD" id="cd07906">
    <property type="entry name" value="Adenylation_DNA_ligase_LigD_LigC"/>
    <property type="match status" value="1"/>
</dbReference>
<dbReference type="OrthoDB" id="9802472at2"/>
<evidence type="ECO:0000259" key="3">
    <source>
        <dbReference type="Pfam" id="PF01068"/>
    </source>
</evidence>
<dbReference type="InterPro" id="IPR012310">
    <property type="entry name" value="DNA_ligase_ATP-dep_cent"/>
</dbReference>
<gene>
    <name evidence="4" type="ORF">W911_06865</name>
</gene>
<dbReference type="PANTHER" id="PTHR45674">
    <property type="entry name" value="DNA LIGASE 1/3 FAMILY MEMBER"/>
    <property type="match status" value="1"/>
</dbReference>
<dbReference type="PANTHER" id="PTHR45674:SF4">
    <property type="entry name" value="DNA LIGASE 1"/>
    <property type="match status" value="1"/>
</dbReference>
<name>V5SDN3_9HYPH</name>
<accession>V5SDN3</accession>
<reference evidence="4 5" key="1">
    <citation type="journal article" date="2014" name="Genome Announc.">
        <title>Complete Genome Sequence of Hyphomicrobium nitrativorans Strain NL23, a Denitrifying Bacterium Isolated from Biofilm of a Methanol-Fed Denitrification System Treating Seawater at the Montreal Biodome.</title>
        <authorList>
            <person name="Martineau C."/>
            <person name="Villeneuve C."/>
            <person name="Mauffrey F."/>
            <person name="Villemur R."/>
        </authorList>
    </citation>
    <scope>NUCLEOTIDE SEQUENCE [LARGE SCALE GENOMIC DNA]</scope>
    <source>
        <strain evidence="4">NL23</strain>
    </source>
</reference>
<proteinExistence type="inferred from homology"/>
<dbReference type="Pfam" id="PF01068">
    <property type="entry name" value="DNA_ligase_A_M"/>
    <property type="match status" value="1"/>
</dbReference>
<evidence type="ECO:0000256" key="2">
    <source>
        <dbReference type="ARBA" id="ARBA00022598"/>
    </source>
</evidence>